<proteinExistence type="predicted"/>
<dbReference type="Pfam" id="PF00170">
    <property type="entry name" value="bZIP_1"/>
    <property type="match status" value="1"/>
</dbReference>
<dbReference type="PROSITE" id="PS00036">
    <property type="entry name" value="BZIP_BASIC"/>
    <property type="match status" value="1"/>
</dbReference>
<dbReference type="PROSITE" id="PS50217">
    <property type="entry name" value="BZIP"/>
    <property type="match status" value="1"/>
</dbReference>
<feature type="region of interest" description="Disordered" evidence="6">
    <location>
        <begin position="25"/>
        <end position="46"/>
    </location>
</feature>
<evidence type="ECO:0000259" key="7">
    <source>
        <dbReference type="PROSITE" id="PS50217"/>
    </source>
</evidence>
<evidence type="ECO:0000313" key="9">
    <source>
        <dbReference type="Proteomes" id="UP001153076"/>
    </source>
</evidence>
<dbReference type="GO" id="GO:0045893">
    <property type="term" value="P:positive regulation of DNA-templated transcription"/>
    <property type="evidence" value="ECO:0007669"/>
    <property type="project" value="TreeGrafter"/>
</dbReference>
<evidence type="ECO:0000256" key="6">
    <source>
        <dbReference type="SAM" id="MobiDB-lite"/>
    </source>
</evidence>
<accession>A0A9Q1KFT1</accession>
<dbReference type="Gene3D" id="1.20.5.170">
    <property type="match status" value="1"/>
</dbReference>
<dbReference type="OrthoDB" id="551672at2759"/>
<dbReference type="GO" id="GO:0000976">
    <property type="term" value="F:transcription cis-regulatory region binding"/>
    <property type="evidence" value="ECO:0007669"/>
    <property type="project" value="TreeGrafter"/>
</dbReference>
<evidence type="ECO:0000256" key="3">
    <source>
        <dbReference type="ARBA" id="ARBA00023125"/>
    </source>
</evidence>
<reference evidence="8" key="1">
    <citation type="submission" date="2022-04" db="EMBL/GenBank/DDBJ databases">
        <title>Carnegiea gigantea Genome sequencing and assembly v2.</title>
        <authorList>
            <person name="Copetti D."/>
            <person name="Sanderson M.J."/>
            <person name="Burquez A."/>
            <person name="Wojciechowski M.F."/>
        </authorList>
    </citation>
    <scope>NUCLEOTIDE SEQUENCE</scope>
    <source>
        <strain evidence="8">SGP5-SGP5p</strain>
        <tissue evidence="8">Aerial part</tissue>
    </source>
</reference>
<organism evidence="8 9">
    <name type="scientific">Carnegiea gigantea</name>
    <dbReference type="NCBI Taxonomy" id="171969"/>
    <lineage>
        <taxon>Eukaryota</taxon>
        <taxon>Viridiplantae</taxon>
        <taxon>Streptophyta</taxon>
        <taxon>Embryophyta</taxon>
        <taxon>Tracheophyta</taxon>
        <taxon>Spermatophyta</taxon>
        <taxon>Magnoliopsida</taxon>
        <taxon>eudicotyledons</taxon>
        <taxon>Gunneridae</taxon>
        <taxon>Pentapetalae</taxon>
        <taxon>Caryophyllales</taxon>
        <taxon>Cactineae</taxon>
        <taxon>Cactaceae</taxon>
        <taxon>Cactoideae</taxon>
        <taxon>Echinocereeae</taxon>
        <taxon>Carnegiea</taxon>
    </lineage>
</organism>
<dbReference type="InterPro" id="IPR046347">
    <property type="entry name" value="bZIP_sf"/>
</dbReference>
<comment type="subcellular location">
    <subcellularLocation>
        <location evidence="1">Nucleus</location>
    </subcellularLocation>
</comment>
<gene>
    <name evidence="8" type="ORF">Cgig2_026510</name>
</gene>
<dbReference type="SUPFAM" id="SSF57959">
    <property type="entry name" value="Leucine zipper domain"/>
    <property type="match status" value="1"/>
</dbReference>
<keyword evidence="9" id="KW-1185">Reference proteome</keyword>
<dbReference type="PANTHER" id="PTHR45764">
    <property type="entry name" value="BZIP TRANSCRIPTION FACTOR 44"/>
    <property type="match status" value="1"/>
</dbReference>
<keyword evidence="5" id="KW-0539">Nucleus</keyword>
<dbReference type="InterPro" id="IPR004827">
    <property type="entry name" value="bZIP"/>
</dbReference>
<dbReference type="InterPro" id="IPR045314">
    <property type="entry name" value="bZIP_plant_GBF1"/>
</dbReference>
<keyword evidence="4" id="KW-0804">Transcription</keyword>
<name>A0A9Q1KFT1_9CARY</name>
<dbReference type="FunFam" id="1.20.5.170:FF:000020">
    <property type="entry name" value="BZIP transcription factor"/>
    <property type="match status" value="1"/>
</dbReference>
<keyword evidence="2" id="KW-0805">Transcription regulation</keyword>
<dbReference type="PANTHER" id="PTHR45764:SF38">
    <property type="entry name" value="BZIP TRANSCRIPTION FACTOR 44"/>
    <property type="match status" value="1"/>
</dbReference>
<evidence type="ECO:0000256" key="1">
    <source>
        <dbReference type="ARBA" id="ARBA00004123"/>
    </source>
</evidence>
<dbReference type="GO" id="GO:0005634">
    <property type="term" value="C:nucleus"/>
    <property type="evidence" value="ECO:0007669"/>
    <property type="project" value="UniProtKB-SubCell"/>
</dbReference>
<dbReference type="GO" id="GO:0003700">
    <property type="term" value="F:DNA-binding transcription factor activity"/>
    <property type="evidence" value="ECO:0007669"/>
    <property type="project" value="InterPro"/>
</dbReference>
<evidence type="ECO:0000256" key="2">
    <source>
        <dbReference type="ARBA" id="ARBA00023015"/>
    </source>
</evidence>
<dbReference type="CDD" id="cd14702">
    <property type="entry name" value="bZIP_plant_GBF1"/>
    <property type="match status" value="1"/>
</dbReference>
<evidence type="ECO:0000256" key="4">
    <source>
        <dbReference type="ARBA" id="ARBA00023163"/>
    </source>
</evidence>
<evidence type="ECO:0000313" key="8">
    <source>
        <dbReference type="EMBL" id="KAJ8442568.1"/>
    </source>
</evidence>
<protein>
    <recommendedName>
        <fullName evidence="7">BZIP domain-containing protein</fullName>
    </recommendedName>
</protein>
<keyword evidence="3" id="KW-0238">DNA-binding</keyword>
<sequence length="168" mass="19021">MSPVLSEIFRSGCSEGDLQQVMDERKRKRMLSNRESARRSRMRKQKHLDDLMAQVADLRRKNEQILQTISLTTQQFVNVEAENSVLRAQMSELAQRLESLNEIVNYMNTLSGVGSLEEDCLGFLGNGMDDFGVFEGYNGNLLNGGNNNNPWNLSSLNQPIMASDVLQY</sequence>
<dbReference type="SMART" id="SM00338">
    <property type="entry name" value="BRLZ"/>
    <property type="match status" value="1"/>
</dbReference>
<dbReference type="AlphaFoldDB" id="A0A9Q1KFT1"/>
<dbReference type="GO" id="GO:0046982">
    <property type="term" value="F:protein heterodimerization activity"/>
    <property type="evidence" value="ECO:0007669"/>
    <property type="project" value="UniProtKB-ARBA"/>
</dbReference>
<comment type="caution">
    <text evidence="8">The sequence shown here is derived from an EMBL/GenBank/DDBJ whole genome shotgun (WGS) entry which is preliminary data.</text>
</comment>
<feature type="domain" description="BZIP" evidence="7">
    <location>
        <begin position="23"/>
        <end position="86"/>
    </location>
</feature>
<evidence type="ECO:0000256" key="5">
    <source>
        <dbReference type="ARBA" id="ARBA00023242"/>
    </source>
</evidence>
<dbReference type="Proteomes" id="UP001153076">
    <property type="component" value="Unassembled WGS sequence"/>
</dbReference>
<dbReference type="EMBL" id="JAKOGI010000139">
    <property type="protein sequence ID" value="KAJ8442568.1"/>
    <property type="molecule type" value="Genomic_DNA"/>
</dbReference>